<proteinExistence type="predicted"/>
<evidence type="ECO:0000313" key="3">
    <source>
        <dbReference type="Proteomes" id="UP000017170"/>
    </source>
</evidence>
<dbReference type="RefSeq" id="WP_022627595.1">
    <property type="nucleotide sequence ID" value="NZ_ATAE01000014.1"/>
</dbReference>
<dbReference type="NCBIfam" id="NF038335">
    <property type="entry name" value="YPO0640_fam"/>
    <property type="match status" value="1"/>
</dbReference>
<evidence type="ECO:0000313" key="2">
    <source>
        <dbReference type="EMBL" id="ERN53914.1"/>
    </source>
</evidence>
<dbReference type="Pfam" id="PF09346">
    <property type="entry name" value="SMI1_KNR4"/>
    <property type="match status" value="1"/>
</dbReference>
<comment type="caution">
    <text evidence="2">The sequence shown here is derived from an EMBL/GenBank/DDBJ whole genome shotgun (WGS) entry which is preliminary data.</text>
</comment>
<dbReference type="InterPro" id="IPR018958">
    <property type="entry name" value="Knr4/Smi1-like_dom"/>
</dbReference>
<dbReference type="EMBL" id="ATAE01000014">
    <property type="protein sequence ID" value="ERN53914.1"/>
    <property type="molecule type" value="Genomic_DNA"/>
</dbReference>
<dbReference type="SMART" id="SM00860">
    <property type="entry name" value="SMI1_KNR4"/>
    <property type="match status" value="1"/>
</dbReference>
<sequence>MTPWKELLGEIEKKYGSSLKKPASHTEIIKMNQGIRQKFGNIVLPDSYERFLKTMNGLDFNGLVIYGVDKGLLDNELNEDMHGFIESNELWYENEWQKQYIFFGDSDTAWYCYDSIGGAYLELDKPSGTVIQSYESFDSMISHALETALL</sequence>
<dbReference type="Gene3D" id="3.40.1580.10">
    <property type="entry name" value="SMI1/KNR4-like"/>
    <property type="match status" value="1"/>
</dbReference>
<keyword evidence="3" id="KW-1185">Reference proteome</keyword>
<feature type="domain" description="Knr4/Smi1-like" evidence="1">
    <location>
        <begin position="22"/>
        <end position="143"/>
    </location>
</feature>
<evidence type="ECO:0000259" key="1">
    <source>
        <dbReference type="SMART" id="SM00860"/>
    </source>
</evidence>
<dbReference type="AlphaFoldDB" id="U6SQD3"/>
<name>U6SQD3_9BACI</name>
<dbReference type="PATRIC" id="fig|1188261.3.peg.1269"/>
<organism evidence="2 3">
    <name type="scientific">Alkalihalophilus marmarensis DSM 21297</name>
    <dbReference type="NCBI Taxonomy" id="1188261"/>
    <lineage>
        <taxon>Bacteria</taxon>
        <taxon>Bacillati</taxon>
        <taxon>Bacillota</taxon>
        <taxon>Bacilli</taxon>
        <taxon>Bacillales</taxon>
        <taxon>Bacillaceae</taxon>
        <taxon>Alkalihalophilus</taxon>
    </lineage>
</organism>
<gene>
    <name evidence="2" type="ORF">A33I_09440</name>
</gene>
<dbReference type="SUPFAM" id="SSF160631">
    <property type="entry name" value="SMI1/KNR4-like"/>
    <property type="match status" value="1"/>
</dbReference>
<dbReference type="Proteomes" id="UP000017170">
    <property type="component" value="Unassembled WGS sequence"/>
</dbReference>
<reference evidence="2 3" key="1">
    <citation type="journal article" date="2013" name="Genome Announc.">
        <title>Genome Sequence of the Extreme Obligate Alkaliphile Bacillus marmarensis Strain DSM 21297.</title>
        <authorList>
            <person name="Wernick D.G."/>
            <person name="Choi K.Y."/>
            <person name="Tat C.A."/>
            <person name="Lafontaine Rivera J.G."/>
            <person name="Liao J.C."/>
        </authorList>
    </citation>
    <scope>NUCLEOTIDE SEQUENCE [LARGE SCALE GENOMIC DNA]</scope>
    <source>
        <strain evidence="2 3">DSM 21297</strain>
    </source>
</reference>
<accession>U6SQD3</accession>
<dbReference type="InterPro" id="IPR037883">
    <property type="entry name" value="Knr4/Smi1-like_sf"/>
</dbReference>
<protein>
    <recommendedName>
        <fullName evidence="1">Knr4/Smi1-like domain-containing protein</fullName>
    </recommendedName>
</protein>